<dbReference type="PANTHER" id="PTHR46336:SF8">
    <property type="entry name" value="BTB DOMAIN-CONTAINING PROTEIN"/>
    <property type="match status" value="1"/>
</dbReference>
<dbReference type="InterPro" id="IPR000210">
    <property type="entry name" value="BTB/POZ_dom"/>
</dbReference>
<dbReference type="InterPro" id="IPR011705">
    <property type="entry name" value="BACK"/>
</dbReference>
<dbReference type="Gene3D" id="1.25.40.420">
    <property type="match status" value="1"/>
</dbReference>
<proteinExistence type="predicted"/>
<accession>A0AAV9ED77</accession>
<evidence type="ECO:0000256" key="2">
    <source>
        <dbReference type="ARBA" id="ARBA00004906"/>
    </source>
</evidence>
<keyword evidence="7" id="KW-1185">Reference proteome</keyword>
<dbReference type="FunFam" id="1.25.40.420:FF:000008">
    <property type="entry name" value="BTB/POZ domain-containing protein POB1"/>
    <property type="match status" value="1"/>
</dbReference>
<reference evidence="6" key="2">
    <citation type="submission" date="2023-06" db="EMBL/GenBank/DDBJ databases">
        <authorList>
            <person name="Ma L."/>
            <person name="Liu K.-W."/>
            <person name="Li Z."/>
            <person name="Hsiao Y.-Y."/>
            <person name="Qi Y."/>
            <person name="Fu T."/>
            <person name="Tang G."/>
            <person name="Zhang D."/>
            <person name="Sun W.-H."/>
            <person name="Liu D.-K."/>
            <person name="Li Y."/>
            <person name="Chen G.-Z."/>
            <person name="Liu X.-D."/>
            <person name="Liao X.-Y."/>
            <person name="Jiang Y.-T."/>
            <person name="Yu X."/>
            <person name="Hao Y."/>
            <person name="Huang J."/>
            <person name="Zhao X.-W."/>
            <person name="Ke S."/>
            <person name="Chen Y.-Y."/>
            <person name="Wu W.-L."/>
            <person name="Hsu J.-L."/>
            <person name="Lin Y.-F."/>
            <person name="Huang M.-D."/>
            <person name="Li C.-Y."/>
            <person name="Huang L."/>
            <person name="Wang Z.-W."/>
            <person name="Zhao X."/>
            <person name="Zhong W.-Y."/>
            <person name="Peng D.-H."/>
            <person name="Ahmad S."/>
            <person name="Lan S."/>
            <person name="Zhang J.-S."/>
            <person name="Tsai W.-C."/>
            <person name="Van De Peer Y."/>
            <person name="Liu Z.-J."/>
        </authorList>
    </citation>
    <scope>NUCLEOTIDE SEQUENCE</scope>
    <source>
        <strain evidence="6">CP</strain>
        <tissue evidence="6">Leaves</tissue>
    </source>
</reference>
<dbReference type="Gene3D" id="3.30.710.10">
    <property type="entry name" value="Potassium Channel Kv1.1, Chain A"/>
    <property type="match status" value="1"/>
</dbReference>
<reference evidence="6" key="1">
    <citation type="journal article" date="2023" name="Nat. Commun.">
        <title>Diploid and tetraploid genomes of Acorus and the evolution of monocots.</title>
        <authorList>
            <person name="Ma L."/>
            <person name="Liu K.W."/>
            <person name="Li Z."/>
            <person name="Hsiao Y.Y."/>
            <person name="Qi Y."/>
            <person name="Fu T."/>
            <person name="Tang G.D."/>
            <person name="Zhang D."/>
            <person name="Sun W.H."/>
            <person name="Liu D.K."/>
            <person name="Li Y."/>
            <person name="Chen G.Z."/>
            <person name="Liu X.D."/>
            <person name="Liao X.Y."/>
            <person name="Jiang Y.T."/>
            <person name="Yu X."/>
            <person name="Hao Y."/>
            <person name="Huang J."/>
            <person name="Zhao X.W."/>
            <person name="Ke S."/>
            <person name="Chen Y.Y."/>
            <person name="Wu W.L."/>
            <person name="Hsu J.L."/>
            <person name="Lin Y.F."/>
            <person name="Huang M.D."/>
            <person name="Li C.Y."/>
            <person name="Huang L."/>
            <person name="Wang Z.W."/>
            <person name="Zhao X."/>
            <person name="Zhong W.Y."/>
            <person name="Peng D.H."/>
            <person name="Ahmad S."/>
            <person name="Lan S."/>
            <person name="Zhang J.S."/>
            <person name="Tsai W.C."/>
            <person name="Van de Peer Y."/>
            <person name="Liu Z.J."/>
        </authorList>
    </citation>
    <scope>NUCLEOTIDE SEQUENCE</scope>
    <source>
        <strain evidence="6">CP</strain>
    </source>
</reference>
<dbReference type="Proteomes" id="UP001180020">
    <property type="component" value="Unassembled WGS sequence"/>
</dbReference>
<sequence length="400" mass="46173">MMECIHISSVILAGARRYFLKLFSSEMLETSEQKETSLRIDVSEKDALMEILKIIHGKKLPPVIVASIPSLLGILMVAEKHDVPTCVRYCTRLLLQLDMNLDTASYCLELLSNVSTSKAIKPIAKAAQEFLVSRYEENIPRLQEEVVQLPLSSLEVVLCEDELNLMEDDAYVIVLKWARARYPRMDDRHEFLNSNLARFVRMRYMTHKKLREVLECEDLDHDTASKLVIDALFFKVENPPLPTRALTSEELIGHPVRALEFRRSNKKANVYLELKRLDCQKLSVNGTITSQAFYVHGQVFRIISQLYSEEMQSFGLFLECVHNGTPIMIKVDYEFWVKERSTMTYVNKFKTSYEFTSIDRLGKGNKNLCGMSWASFIENDSPYFINDVLYLKAHISIKLE</sequence>
<dbReference type="PANTHER" id="PTHR46336">
    <property type="entry name" value="OS02G0260700 PROTEIN"/>
    <property type="match status" value="1"/>
</dbReference>
<gene>
    <name evidence="6" type="primary">POB1</name>
    <name evidence="6" type="ORF">QJS10_CPA08g00976</name>
</gene>
<dbReference type="Pfam" id="PF00651">
    <property type="entry name" value="BTB"/>
    <property type="match status" value="1"/>
</dbReference>
<comment type="caution">
    <text evidence="6">The sequence shown here is derived from an EMBL/GenBank/DDBJ whole genome shotgun (WGS) entry which is preliminary data.</text>
</comment>
<evidence type="ECO:0000313" key="7">
    <source>
        <dbReference type="Proteomes" id="UP001180020"/>
    </source>
</evidence>
<feature type="domain" description="BTB" evidence="4">
    <location>
        <begin position="5"/>
        <end position="95"/>
    </location>
</feature>
<evidence type="ECO:0000259" key="5">
    <source>
        <dbReference type="Pfam" id="PF07707"/>
    </source>
</evidence>
<evidence type="ECO:0000259" key="4">
    <source>
        <dbReference type="Pfam" id="PF00651"/>
    </source>
</evidence>
<comment type="function">
    <text evidence="1">May act as a substrate-specific adapter of an E3 ubiquitin-protein ligase complex (CUL3-RBX1-BTB) which mediates the ubiquitination and subsequent proteasomal degradation of target proteins.</text>
</comment>
<evidence type="ECO:0000313" key="6">
    <source>
        <dbReference type="EMBL" id="KAK1311455.1"/>
    </source>
</evidence>
<dbReference type="Pfam" id="PF07707">
    <property type="entry name" value="BACK"/>
    <property type="match status" value="1"/>
</dbReference>
<name>A0AAV9ED77_ACOCL</name>
<dbReference type="EMBL" id="JAUJYO010000008">
    <property type="protein sequence ID" value="KAK1311455.1"/>
    <property type="molecule type" value="Genomic_DNA"/>
</dbReference>
<comment type="pathway">
    <text evidence="2">Protein modification; protein ubiquitination.</text>
</comment>
<dbReference type="SUPFAM" id="SSF49599">
    <property type="entry name" value="TRAF domain-like"/>
    <property type="match status" value="1"/>
</dbReference>
<dbReference type="GO" id="GO:0010114">
    <property type="term" value="P:response to red light"/>
    <property type="evidence" value="ECO:0007669"/>
    <property type="project" value="TreeGrafter"/>
</dbReference>
<keyword evidence="3" id="KW-0833">Ubl conjugation pathway</keyword>
<dbReference type="GO" id="GO:0005634">
    <property type="term" value="C:nucleus"/>
    <property type="evidence" value="ECO:0007669"/>
    <property type="project" value="TreeGrafter"/>
</dbReference>
<organism evidence="6 7">
    <name type="scientific">Acorus calamus</name>
    <name type="common">Sweet flag</name>
    <dbReference type="NCBI Taxonomy" id="4465"/>
    <lineage>
        <taxon>Eukaryota</taxon>
        <taxon>Viridiplantae</taxon>
        <taxon>Streptophyta</taxon>
        <taxon>Embryophyta</taxon>
        <taxon>Tracheophyta</taxon>
        <taxon>Spermatophyta</taxon>
        <taxon>Magnoliopsida</taxon>
        <taxon>Liliopsida</taxon>
        <taxon>Acoraceae</taxon>
        <taxon>Acorus</taxon>
    </lineage>
</organism>
<feature type="domain" description="BACK" evidence="5">
    <location>
        <begin position="117"/>
        <end position="214"/>
    </location>
</feature>
<protein>
    <submittedName>
        <fullName evidence="6">BTB/POZ domain-containing protein POB1</fullName>
    </submittedName>
</protein>
<dbReference type="InterPro" id="IPR011333">
    <property type="entry name" value="SKP1/BTB/POZ_sf"/>
</dbReference>
<dbReference type="SUPFAM" id="SSF54695">
    <property type="entry name" value="POZ domain"/>
    <property type="match status" value="1"/>
</dbReference>
<evidence type="ECO:0000256" key="1">
    <source>
        <dbReference type="ARBA" id="ARBA00002668"/>
    </source>
</evidence>
<dbReference type="InterPro" id="IPR045890">
    <property type="entry name" value="POB1-like"/>
</dbReference>
<dbReference type="AlphaFoldDB" id="A0AAV9ED77"/>
<evidence type="ECO:0000256" key="3">
    <source>
        <dbReference type="ARBA" id="ARBA00022786"/>
    </source>
</evidence>